<evidence type="ECO:0000256" key="1">
    <source>
        <dbReference type="SAM" id="Phobius"/>
    </source>
</evidence>
<dbReference type="PANTHER" id="PTHR31818:SF16">
    <property type="entry name" value="PROTEIN ROOT HAIR SPECIFIC 17"/>
    <property type="match status" value="1"/>
</dbReference>
<organism evidence="2 3">
    <name type="scientific">Hibiscus syriacus</name>
    <name type="common">Rose of Sharon</name>
    <dbReference type="NCBI Taxonomy" id="106335"/>
    <lineage>
        <taxon>Eukaryota</taxon>
        <taxon>Viridiplantae</taxon>
        <taxon>Streptophyta</taxon>
        <taxon>Embryophyta</taxon>
        <taxon>Tracheophyta</taxon>
        <taxon>Spermatophyta</taxon>
        <taxon>Magnoliopsida</taxon>
        <taxon>eudicotyledons</taxon>
        <taxon>Gunneridae</taxon>
        <taxon>Pentapetalae</taxon>
        <taxon>rosids</taxon>
        <taxon>malvids</taxon>
        <taxon>Malvales</taxon>
        <taxon>Malvaceae</taxon>
        <taxon>Malvoideae</taxon>
        <taxon>Hibiscus</taxon>
    </lineage>
</organism>
<keyword evidence="1" id="KW-1133">Transmembrane helix</keyword>
<comment type="caution">
    <text evidence="2">The sequence shown here is derived from an EMBL/GenBank/DDBJ whole genome shotgun (WGS) entry which is preliminary data.</text>
</comment>
<dbReference type="AlphaFoldDB" id="A0A6A2ZID2"/>
<evidence type="ECO:0000313" key="3">
    <source>
        <dbReference type="Proteomes" id="UP000436088"/>
    </source>
</evidence>
<protein>
    <submittedName>
        <fullName evidence="2">Uncharacterized protein</fullName>
    </submittedName>
</protein>
<accession>A0A6A2ZID2</accession>
<dbReference type="Proteomes" id="UP000436088">
    <property type="component" value="Unassembled WGS sequence"/>
</dbReference>
<sequence length="316" mass="36041">MRVPRKCNSKCYQARVLRVLNNRHDEDESQAFYCLALEVESTLLLIILSLGITVLERYLAVTMTAHIVCHRFEPDMLAFSGCYYGGGEKERGNSAQSNMFILVRTAVMFAFTWHQVKTLAPLKALFPNFHSKETIASSHQGGAGTICSFFGWRYFGHRSTIRPNAKKMHKLFLDRNNMTWDEFASKVRTYQIGFMGEPKEVKPSRGEFHQIAAYNVEEDPDWTGIDYLDTGGLSKELPNADSSVLTKHGQWGEVRTYRRCFTRETATHSIRHPALPLSLKEMGMLLQTEATNVAEASSNLILRQFCMITSFKFRSL</sequence>
<dbReference type="EMBL" id="VEPZ02001150">
    <property type="protein sequence ID" value="KAE8690715.1"/>
    <property type="molecule type" value="Genomic_DNA"/>
</dbReference>
<keyword evidence="3" id="KW-1185">Reference proteome</keyword>
<evidence type="ECO:0000313" key="2">
    <source>
        <dbReference type="EMBL" id="KAE8690715.1"/>
    </source>
</evidence>
<feature type="transmembrane region" description="Helical" evidence="1">
    <location>
        <begin position="30"/>
        <end position="55"/>
    </location>
</feature>
<proteinExistence type="predicted"/>
<gene>
    <name evidence="2" type="ORF">F3Y22_tig00110893pilonHSYRG00368</name>
</gene>
<keyword evidence="1" id="KW-0812">Transmembrane</keyword>
<reference evidence="2" key="1">
    <citation type="submission" date="2019-09" db="EMBL/GenBank/DDBJ databases">
        <title>Draft genome information of white flower Hibiscus syriacus.</title>
        <authorList>
            <person name="Kim Y.-M."/>
        </authorList>
    </citation>
    <scope>NUCLEOTIDE SEQUENCE [LARGE SCALE GENOMIC DNA]</scope>
    <source>
        <strain evidence="2">YM2019G1</strain>
    </source>
</reference>
<name>A0A6A2ZID2_HIBSY</name>
<dbReference type="PANTHER" id="PTHR31818">
    <property type="entry name" value="O-FUCOSYLTRANSFERASE 16"/>
    <property type="match status" value="1"/>
</dbReference>
<keyword evidence="1" id="KW-0472">Membrane</keyword>